<dbReference type="GO" id="GO:0051011">
    <property type="term" value="F:microtubule minus-end binding"/>
    <property type="evidence" value="ECO:0007669"/>
    <property type="project" value="TreeGrafter"/>
</dbReference>
<feature type="compositionally biased region" description="Low complexity" evidence="6">
    <location>
        <begin position="1"/>
        <end position="17"/>
    </location>
</feature>
<dbReference type="PANTHER" id="PTHR19302:SF13">
    <property type="entry name" value="GAMMA-TUBULIN COMPLEX COMPONENT 2"/>
    <property type="match status" value="1"/>
</dbReference>
<comment type="similarity">
    <text evidence="1 5">Belongs to the TUBGCP family.</text>
</comment>
<keyword evidence="4 5" id="KW-0206">Cytoskeleton</keyword>
<organism evidence="9 10">
    <name type="scientific">Ostreococcus tauri</name>
    <name type="common">Marine green alga</name>
    <dbReference type="NCBI Taxonomy" id="70448"/>
    <lineage>
        <taxon>Eukaryota</taxon>
        <taxon>Viridiplantae</taxon>
        <taxon>Chlorophyta</taxon>
        <taxon>Mamiellophyceae</taxon>
        <taxon>Mamiellales</taxon>
        <taxon>Bathycoccaceae</taxon>
        <taxon>Ostreococcus</taxon>
    </lineage>
</organism>
<comment type="caution">
    <text evidence="9">The sequence shown here is derived from an EMBL/GenBank/DDBJ whole genome shotgun (WGS) entry which is preliminary data.</text>
</comment>
<dbReference type="STRING" id="70448.A0A090M4L4"/>
<dbReference type="InterPro" id="IPR040457">
    <property type="entry name" value="GCP_C"/>
</dbReference>
<dbReference type="Gene3D" id="1.20.120.1900">
    <property type="entry name" value="Gamma-tubulin complex, C-terminal domain"/>
    <property type="match status" value="1"/>
</dbReference>
<dbReference type="GO" id="GO:0000930">
    <property type="term" value="C:gamma-tubulin complex"/>
    <property type="evidence" value="ECO:0007669"/>
    <property type="project" value="TreeGrafter"/>
</dbReference>
<reference evidence="9 10" key="2">
    <citation type="journal article" date="2014" name="BMC Genomics">
        <title>An improved genome of the model marine alga Ostreococcus tauri unfolds by assessing Illumina de novo assemblies.</title>
        <authorList>
            <person name="Blanc-Mathieu R."/>
            <person name="Verhelst B."/>
            <person name="Derelle E."/>
            <person name="Rombauts S."/>
            <person name="Bouget F.Y."/>
            <person name="Carre I."/>
            <person name="Chateau A."/>
            <person name="Eyre-Walker A."/>
            <person name="Grimsley N."/>
            <person name="Moreau H."/>
            <person name="Piegu B."/>
            <person name="Rivals E."/>
            <person name="Schackwitz W."/>
            <person name="Van de Peer Y."/>
            <person name="Piganeau G."/>
        </authorList>
    </citation>
    <scope>NUCLEOTIDE SEQUENCE [LARGE SCALE GENOMIC DNA]</scope>
    <source>
        <strain evidence="10">OTTH 0595 / CCAP 157/2 / RCC745</strain>
    </source>
</reference>
<evidence type="ECO:0000256" key="2">
    <source>
        <dbReference type="ARBA" id="ARBA00022490"/>
    </source>
</evidence>
<dbReference type="GO" id="GO:0005874">
    <property type="term" value="C:microtubule"/>
    <property type="evidence" value="ECO:0007669"/>
    <property type="project" value="UniProtKB-KW"/>
</dbReference>
<dbReference type="PANTHER" id="PTHR19302">
    <property type="entry name" value="GAMMA TUBULIN COMPLEX PROTEIN"/>
    <property type="match status" value="1"/>
</dbReference>
<dbReference type="Pfam" id="PF04130">
    <property type="entry name" value="GCP_C_terminal"/>
    <property type="match status" value="1"/>
</dbReference>
<dbReference type="RefSeq" id="XP_022839660.1">
    <property type="nucleotide sequence ID" value="XM_022983390.1"/>
</dbReference>
<dbReference type="FunCoup" id="A0A090M4L4">
    <property type="interactions" value="1749"/>
</dbReference>
<evidence type="ECO:0000256" key="4">
    <source>
        <dbReference type="ARBA" id="ARBA00023212"/>
    </source>
</evidence>
<accession>A0A090M4L4</accession>
<keyword evidence="2 5" id="KW-0963">Cytoplasm</keyword>
<protein>
    <recommendedName>
        <fullName evidence="5">Gamma-tubulin complex component</fullName>
    </recommendedName>
</protein>
<dbReference type="AlphaFoldDB" id="A0A090M4L4"/>
<evidence type="ECO:0000256" key="3">
    <source>
        <dbReference type="ARBA" id="ARBA00022701"/>
    </source>
</evidence>
<dbReference type="GeneID" id="9833552"/>
<evidence type="ECO:0000259" key="8">
    <source>
        <dbReference type="Pfam" id="PF17681"/>
    </source>
</evidence>
<dbReference type="InterPro" id="IPR007259">
    <property type="entry name" value="GCP"/>
</dbReference>
<evidence type="ECO:0000313" key="10">
    <source>
        <dbReference type="Proteomes" id="UP000009170"/>
    </source>
</evidence>
<dbReference type="GO" id="GO:0000922">
    <property type="term" value="C:spindle pole"/>
    <property type="evidence" value="ECO:0007669"/>
    <property type="project" value="InterPro"/>
</dbReference>
<evidence type="ECO:0000313" key="9">
    <source>
        <dbReference type="EMBL" id="CEF99131.1"/>
    </source>
</evidence>
<dbReference type="GO" id="GO:0007020">
    <property type="term" value="P:microtubule nucleation"/>
    <property type="evidence" value="ECO:0007669"/>
    <property type="project" value="InterPro"/>
</dbReference>
<sequence length="908" mass="100354">MSDARASSSSAASAGDAAGDRDALERSVRALTRALGLDPEHRFAESLISASTAMLEKMVSKYDVTKVAQAQARRTLSARSRDPEAFAKACDGLRARGVEELDRYLAVLAKIAGDEELAFAVSEAGGRAAEAEAAAGRMGESRETEEPESPATISSPGGLGTPERYAALGRNVTSSISSQDTGGAGAKNLAGDFGRMSVGSAVKRVGASFGKPERTLVPLGPNELAEGPRLPDWNYKRPYLTGAHLGSGAEQDRNIRALSEYGTAEQELLILDDLLYAMMGIDGRYISAWRSTDEESRSGVVVQGSRLARVKFEVEIGLEAPLAALVNNMLPLCTDAATVRAFIESRQDFKHGFVSHALAADLRELLNDWSTLIVQLEHQRNIGSLSLQAAWFYCQPAAPALRLMANIASRAFYLKGASVLNLLHREGCEHAGDSAVLALVQRLSKAAAKPYIQAIELWVYDGQVDDPYDEFLILEQQEMKKQSLNDDYNSAYWTKRYSLREEFPQFIGEQLAQKILTTGRYLNAVRETSLASLAELPAKPSDGLGRMQFGPNMIVGTGKYADRIAERFEHAASKLLHIMWQEGDLKARLESMKMYFLHARGDYLVFFLDTAAAELKRDSDDIRLSKLDTLLDLALKSSSAANDLHSDDMSCSVEGHRLTQQLSEMDDGDGVTPPSTSNADELTGFDTFVLDYDAPWPASVVLNRRAVTMYQILFRHLFGFKYAERELCAGWQRLRSLRRNALAKAHVLNQRMLNFLQNYLYYVTNEVIEPHWDKMSAQMEEARSVDELIAIHGAFLESCMKDATLFWPKLLKRLDRLRSTCVRFARDCQRLAGAIERTLADMDDQAGVKRMDALEDEVSTIMRETESRFTDLLTDLLNALNDSGDVDIKLLSLSSKLDYNGFWTAKGG</sequence>
<dbReference type="GO" id="GO:0043015">
    <property type="term" value="F:gamma-tubulin binding"/>
    <property type="evidence" value="ECO:0007669"/>
    <property type="project" value="InterPro"/>
</dbReference>
<evidence type="ECO:0000256" key="6">
    <source>
        <dbReference type="SAM" id="MobiDB-lite"/>
    </source>
</evidence>
<evidence type="ECO:0000256" key="1">
    <source>
        <dbReference type="ARBA" id="ARBA00010337"/>
    </source>
</evidence>
<keyword evidence="10" id="KW-1185">Reference proteome</keyword>
<proteinExistence type="inferred from homology"/>
<dbReference type="EMBL" id="CAID01000009">
    <property type="protein sequence ID" value="CEF99131.1"/>
    <property type="molecule type" value="Genomic_DNA"/>
</dbReference>
<dbReference type="KEGG" id="ota:OT_ostta09g03140"/>
<feature type="domain" description="Gamma tubulin complex component C-terminal" evidence="7">
    <location>
        <begin position="585"/>
        <end position="903"/>
    </location>
</feature>
<dbReference type="GO" id="GO:0000278">
    <property type="term" value="P:mitotic cell cycle"/>
    <property type="evidence" value="ECO:0007669"/>
    <property type="project" value="TreeGrafter"/>
</dbReference>
<evidence type="ECO:0000259" key="7">
    <source>
        <dbReference type="Pfam" id="PF04130"/>
    </source>
</evidence>
<comment type="function">
    <text evidence="5">Component of the gamma-tubulin ring complex (gTuRC) which mediates microtubule nucleation.</text>
</comment>
<dbReference type="GO" id="GO:0051225">
    <property type="term" value="P:spindle assembly"/>
    <property type="evidence" value="ECO:0007669"/>
    <property type="project" value="TreeGrafter"/>
</dbReference>
<dbReference type="Proteomes" id="UP000009170">
    <property type="component" value="Unassembled WGS sequence"/>
</dbReference>
<dbReference type="OrthoDB" id="496603at2759"/>
<feature type="region of interest" description="Disordered" evidence="6">
    <location>
        <begin position="131"/>
        <end position="164"/>
    </location>
</feature>
<dbReference type="GO" id="GO:0051321">
    <property type="term" value="P:meiotic cell cycle"/>
    <property type="evidence" value="ECO:0007669"/>
    <property type="project" value="TreeGrafter"/>
</dbReference>
<reference evidence="10" key="1">
    <citation type="journal article" date="2006" name="Proc. Natl. Acad. Sci. U.S.A.">
        <title>Genome analysis of the smallest free-living eukaryote Ostreococcus tauri unveils many unique features.</title>
        <authorList>
            <person name="Derelle E."/>
            <person name="Ferraz C."/>
            <person name="Rombauts S."/>
            <person name="Rouze P."/>
            <person name="Worden A.Z."/>
            <person name="Robbens S."/>
            <person name="Partensky F."/>
            <person name="Degroeve S."/>
            <person name="Echeynie S."/>
            <person name="Cooke R."/>
            <person name="Saeys Y."/>
            <person name="Wuyts J."/>
            <person name="Jabbari K."/>
            <person name="Bowler C."/>
            <person name="Panaud O."/>
            <person name="Piegu B."/>
            <person name="Ball S.G."/>
            <person name="Ral J.-P."/>
            <person name="Bouget F.-Y."/>
            <person name="Piganeau G."/>
            <person name="De Baets B."/>
            <person name="Picard A."/>
            <person name="Delseny M."/>
            <person name="Demaille J."/>
            <person name="Van de Peer Y."/>
            <person name="Moreau H."/>
        </authorList>
    </citation>
    <scope>NUCLEOTIDE SEQUENCE [LARGE SCALE GENOMIC DNA]</scope>
    <source>
        <strain evidence="10">OTTH 0595 / CCAP 157/2 / RCC745</strain>
    </source>
</reference>
<evidence type="ECO:0000256" key="5">
    <source>
        <dbReference type="RuleBase" id="RU363050"/>
    </source>
</evidence>
<dbReference type="InParanoid" id="A0A090M4L4"/>
<feature type="region of interest" description="Disordered" evidence="6">
    <location>
        <begin position="1"/>
        <end position="22"/>
    </location>
</feature>
<comment type="subcellular location">
    <subcellularLocation>
        <location evidence="5">Cytoplasm</location>
        <location evidence="5">Cytoskeleton</location>
        <location evidence="5">Microtubule organizing center</location>
    </subcellularLocation>
</comment>
<keyword evidence="3 5" id="KW-0493">Microtubule</keyword>
<dbReference type="InterPro" id="IPR041470">
    <property type="entry name" value="GCP_N"/>
</dbReference>
<feature type="domain" description="Gamma tubulin complex component protein N-terminal" evidence="8">
    <location>
        <begin position="271"/>
        <end position="582"/>
    </location>
</feature>
<dbReference type="InterPro" id="IPR042241">
    <property type="entry name" value="GCP_C_sf"/>
</dbReference>
<name>A0A090M4L4_OSTTA</name>
<dbReference type="Pfam" id="PF17681">
    <property type="entry name" value="GCP_N_terminal"/>
    <property type="match status" value="1"/>
</dbReference>
<dbReference type="GO" id="GO:0031122">
    <property type="term" value="P:cytoplasmic microtubule organization"/>
    <property type="evidence" value="ECO:0007669"/>
    <property type="project" value="TreeGrafter"/>
</dbReference>
<gene>
    <name evidence="9" type="ORF">OT_ostta09g03140</name>
</gene>